<proteinExistence type="predicted"/>
<organism evidence="3 4">
    <name type="scientific">Actinomycetospora succinea</name>
    <dbReference type="NCBI Taxonomy" id="663603"/>
    <lineage>
        <taxon>Bacteria</taxon>
        <taxon>Bacillati</taxon>
        <taxon>Actinomycetota</taxon>
        <taxon>Actinomycetes</taxon>
        <taxon>Pseudonocardiales</taxon>
        <taxon>Pseudonocardiaceae</taxon>
        <taxon>Actinomycetospora</taxon>
    </lineage>
</organism>
<dbReference type="EMBL" id="SNYO01000016">
    <property type="protein sequence ID" value="TDQ46382.1"/>
    <property type="molecule type" value="Genomic_DNA"/>
</dbReference>
<evidence type="ECO:0000259" key="2">
    <source>
        <dbReference type="Pfam" id="PF19803"/>
    </source>
</evidence>
<evidence type="ECO:0000313" key="4">
    <source>
        <dbReference type="Proteomes" id="UP000295705"/>
    </source>
</evidence>
<dbReference type="Pfam" id="PF19803">
    <property type="entry name" value="DUF6286"/>
    <property type="match status" value="1"/>
</dbReference>
<gene>
    <name evidence="3" type="ORF">EV188_1168</name>
</gene>
<feature type="transmembrane region" description="Helical" evidence="1">
    <location>
        <begin position="12"/>
        <end position="34"/>
    </location>
</feature>
<keyword evidence="4" id="KW-1185">Reference proteome</keyword>
<name>A0A4R6UIT3_9PSEU</name>
<feature type="transmembrane region" description="Helical" evidence="1">
    <location>
        <begin position="54"/>
        <end position="78"/>
    </location>
</feature>
<dbReference type="InterPro" id="IPR046253">
    <property type="entry name" value="DUF6286"/>
</dbReference>
<reference evidence="3 4" key="1">
    <citation type="submission" date="2019-03" db="EMBL/GenBank/DDBJ databases">
        <title>Genomic Encyclopedia of Type Strains, Phase IV (KMG-IV): sequencing the most valuable type-strain genomes for metagenomic binning, comparative biology and taxonomic classification.</title>
        <authorList>
            <person name="Goeker M."/>
        </authorList>
    </citation>
    <scope>NUCLEOTIDE SEQUENCE [LARGE SCALE GENOMIC DNA]</scope>
    <source>
        <strain evidence="3 4">DSM 45775</strain>
    </source>
</reference>
<feature type="domain" description="DUF6286" evidence="2">
    <location>
        <begin position="68"/>
        <end position="177"/>
    </location>
</feature>
<comment type="caution">
    <text evidence="3">The sequence shown here is derived from an EMBL/GenBank/DDBJ whole genome shotgun (WGS) entry which is preliminary data.</text>
</comment>
<accession>A0A4R6UIT3</accession>
<dbReference type="AlphaFoldDB" id="A0A4R6UIT3"/>
<sequence>MIRRPRRSTPATIVALVVLAVCVLVVVCCVQALLGQAPLIRFSQVLEVTAGQRWNSGATIAVAIVLAVLGLVLLLAAIRPGKPTVMPLVRMTDADGAPGADAGVRRTSLSKDLTTTAEGVPGVARATVSARRSRVTATITVAAADPTAVPDTVRGRLEYRLIEVGPAPRPKVRVKARRADTG</sequence>
<evidence type="ECO:0000313" key="3">
    <source>
        <dbReference type="EMBL" id="TDQ46382.1"/>
    </source>
</evidence>
<protein>
    <recommendedName>
        <fullName evidence="2">DUF6286 domain-containing protein</fullName>
    </recommendedName>
</protein>
<keyword evidence="1" id="KW-1133">Transmembrane helix</keyword>
<dbReference type="Proteomes" id="UP000295705">
    <property type="component" value="Unassembled WGS sequence"/>
</dbReference>
<evidence type="ECO:0000256" key="1">
    <source>
        <dbReference type="SAM" id="Phobius"/>
    </source>
</evidence>
<keyword evidence="1" id="KW-0472">Membrane</keyword>
<keyword evidence="1" id="KW-0812">Transmembrane</keyword>